<reference evidence="1" key="1">
    <citation type="journal article" date="2019" name="Sci. Rep.">
        <title>Draft genome of Tanacetum cinerariifolium, the natural source of mosquito coil.</title>
        <authorList>
            <person name="Yamashiro T."/>
            <person name="Shiraishi A."/>
            <person name="Satake H."/>
            <person name="Nakayama K."/>
        </authorList>
    </citation>
    <scope>NUCLEOTIDE SEQUENCE</scope>
</reference>
<evidence type="ECO:0000313" key="1">
    <source>
        <dbReference type="EMBL" id="GFC57762.1"/>
    </source>
</evidence>
<comment type="caution">
    <text evidence="1">The sequence shown here is derived from an EMBL/GenBank/DDBJ whole genome shotgun (WGS) entry which is preliminary data.</text>
</comment>
<sequence>MAWRRLPGEGDGVDGDGVVVTGWMMMTVLWWWDDVSDACGEDVVAKGMVRCVGSGRSEWSSGVWRRLWIHQSLAGKDGQKIWGRRKN</sequence>
<proteinExistence type="predicted"/>
<dbReference type="AlphaFoldDB" id="A0A699Q5G0"/>
<dbReference type="EMBL" id="BKCJ010974953">
    <property type="protein sequence ID" value="GFC57762.1"/>
    <property type="molecule type" value="Genomic_DNA"/>
</dbReference>
<accession>A0A699Q5G0</accession>
<protein>
    <submittedName>
        <fullName evidence="1">Uncharacterized protein</fullName>
    </submittedName>
</protein>
<organism evidence="1">
    <name type="scientific">Tanacetum cinerariifolium</name>
    <name type="common">Dalmatian daisy</name>
    <name type="synonym">Chrysanthemum cinerariifolium</name>
    <dbReference type="NCBI Taxonomy" id="118510"/>
    <lineage>
        <taxon>Eukaryota</taxon>
        <taxon>Viridiplantae</taxon>
        <taxon>Streptophyta</taxon>
        <taxon>Embryophyta</taxon>
        <taxon>Tracheophyta</taxon>
        <taxon>Spermatophyta</taxon>
        <taxon>Magnoliopsida</taxon>
        <taxon>eudicotyledons</taxon>
        <taxon>Gunneridae</taxon>
        <taxon>Pentapetalae</taxon>
        <taxon>asterids</taxon>
        <taxon>campanulids</taxon>
        <taxon>Asterales</taxon>
        <taxon>Asteraceae</taxon>
        <taxon>Asteroideae</taxon>
        <taxon>Anthemideae</taxon>
        <taxon>Anthemidinae</taxon>
        <taxon>Tanacetum</taxon>
    </lineage>
</organism>
<name>A0A699Q5G0_TANCI</name>
<gene>
    <name evidence="1" type="ORF">Tci_829732</name>
</gene>